<evidence type="ECO:0000259" key="8">
    <source>
        <dbReference type="PROSITE" id="PS51384"/>
    </source>
</evidence>
<dbReference type="InterPro" id="IPR039261">
    <property type="entry name" value="FNR_nucleotide-bd"/>
</dbReference>
<dbReference type="SUPFAM" id="SSF52343">
    <property type="entry name" value="Ferredoxin reductase-like, C-terminal NADP-linked domain"/>
    <property type="match status" value="1"/>
</dbReference>
<feature type="domain" description="2Fe-2S ferredoxin-type" evidence="7">
    <location>
        <begin position="231"/>
        <end position="318"/>
    </location>
</feature>
<dbReference type="Gene3D" id="3.40.50.80">
    <property type="entry name" value="Nucleotide-binding domain of ferredoxin-NADP reductase (FNR) module"/>
    <property type="match status" value="1"/>
</dbReference>
<dbReference type="SUPFAM" id="SSF63380">
    <property type="entry name" value="Riboflavin synthase domain-like"/>
    <property type="match status" value="1"/>
</dbReference>
<evidence type="ECO:0000313" key="10">
    <source>
        <dbReference type="Proteomes" id="UP000283993"/>
    </source>
</evidence>
<keyword evidence="4" id="KW-0560">Oxidoreductase</keyword>
<dbReference type="PROSITE" id="PS51384">
    <property type="entry name" value="FAD_FR"/>
    <property type="match status" value="1"/>
</dbReference>
<dbReference type="PRINTS" id="PR00409">
    <property type="entry name" value="PHDIOXRDTASE"/>
</dbReference>
<dbReference type="InterPro" id="IPR036010">
    <property type="entry name" value="2Fe-2S_ferredoxin-like_sf"/>
</dbReference>
<keyword evidence="6" id="KW-0411">Iron-sulfur</keyword>
<keyword evidence="10" id="KW-1185">Reference proteome</keyword>
<dbReference type="PANTHER" id="PTHR47354">
    <property type="entry name" value="NADH OXIDOREDUCTASE HCR"/>
    <property type="match status" value="1"/>
</dbReference>
<evidence type="ECO:0000256" key="5">
    <source>
        <dbReference type="ARBA" id="ARBA00023004"/>
    </source>
</evidence>
<evidence type="ECO:0000259" key="7">
    <source>
        <dbReference type="PROSITE" id="PS51085"/>
    </source>
</evidence>
<dbReference type="AlphaFoldDB" id="A0A423PF42"/>
<dbReference type="GO" id="GO:0051537">
    <property type="term" value="F:2 iron, 2 sulfur cluster binding"/>
    <property type="evidence" value="ECO:0007669"/>
    <property type="project" value="UniProtKB-KW"/>
</dbReference>
<protein>
    <submittedName>
        <fullName evidence="9">Ferredoxin</fullName>
    </submittedName>
</protein>
<keyword evidence="3" id="KW-0479">Metal-binding</keyword>
<dbReference type="InterPro" id="IPR012675">
    <property type="entry name" value="Beta-grasp_dom_sf"/>
</dbReference>
<name>A0A423PF42_9GAMM</name>
<dbReference type="EMBL" id="AYKH01000043">
    <property type="protein sequence ID" value="ROO24207.1"/>
    <property type="molecule type" value="Genomic_DNA"/>
</dbReference>
<dbReference type="InterPro" id="IPR017927">
    <property type="entry name" value="FAD-bd_FR_type"/>
</dbReference>
<dbReference type="CDD" id="cd00207">
    <property type="entry name" value="fer2"/>
    <property type="match status" value="1"/>
</dbReference>
<dbReference type="PROSITE" id="PS51085">
    <property type="entry name" value="2FE2S_FER_2"/>
    <property type="match status" value="1"/>
</dbReference>
<accession>A0A423PF42</accession>
<evidence type="ECO:0000256" key="3">
    <source>
        <dbReference type="ARBA" id="ARBA00022723"/>
    </source>
</evidence>
<sequence length="318" mass="34899">MSAAGPIPVRVAAIETVSPFIKTFTLEPLDGGLLPAFSGGSHVVVTMQGRDKNHRNPYSLMSSPYERRFYQISVRREDDGRGGSKFLHGNVRVGDELAVSPPANLFAVNELGRRHILIAGGIGITPFLSQLYELRAQGSDYALHYAYRRADDTAFLDRLTAEHGERAHFYESSQGHYVEPGRILADQPLGTHVYVCGPEGLIDTVVTRARRLGWPESHIHAEEFAAPPSGKPFTVVLDKSGDELEIGPDDTVLDVLEDNGYAPDCSCRGGVCGECETAVIAGEIEHHDDYLSEEVKREHSRMMICVSRAASERVVLDL</sequence>
<organism evidence="9 10">
    <name type="scientific">Salinisphaera orenii MK-B5</name>
    <dbReference type="NCBI Taxonomy" id="856730"/>
    <lineage>
        <taxon>Bacteria</taxon>
        <taxon>Pseudomonadati</taxon>
        <taxon>Pseudomonadota</taxon>
        <taxon>Gammaproteobacteria</taxon>
        <taxon>Salinisphaerales</taxon>
        <taxon>Salinisphaeraceae</taxon>
        <taxon>Salinisphaera</taxon>
    </lineage>
</organism>
<dbReference type="InterPro" id="IPR017938">
    <property type="entry name" value="Riboflavin_synthase-like_b-brl"/>
</dbReference>
<dbReference type="Proteomes" id="UP000283993">
    <property type="component" value="Unassembled WGS sequence"/>
</dbReference>
<dbReference type="Gene3D" id="2.40.30.10">
    <property type="entry name" value="Translation factors"/>
    <property type="match status" value="1"/>
</dbReference>
<feature type="domain" description="FAD-binding FR-type" evidence="8">
    <location>
        <begin position="4"/>
        <end position="109"/>
    </location>
</feature>
<evidence type="ECO:0000256" key="2">
    <source>
        <dbReference type="ARBA" id="ARBA00022714"/>
    </source>
</evidence>
<keyword evidence="1" id="KW-0285">Flavoprotein</keyword>
<evidence type="ECO:0000256" key="4">
    <source>
        <dbReference type="ARBA" id="ARBA00023002"/>
    </source>
</evidence>
<dbReference type="GO" id="GO:0016491">
    <property type="term" value="F:oxidoreductase activity"/>
    <property type="evidence" value="ECO:0007669"/>
    <property type="project" value="UniProtKB-KW"/>
</dbReference>
<dbReference type="Pfam" id="PF22290">
    <property type="entry name" value="DmmA-like_N"/>
    <property type="match status" value="1"/>
</dbReference>
<dbReference type="InterPro" id="IPR050415">
    <property type="entry name" value="MRET"/>
</dbReference>
<keyword evidence="2" id="KW-0001">2Fe-2S</keyword>
<dbReference type="InterPro" id="IPR001041">
    <property type="entry name" value="2Fe-2S_ferredoxin-type"/>
</dbReference>
<evidence type="ECO:0000313" key="9">
    <source>
        <dbReference type="EMBL" id="ROO24207.1"/>
    </source>
</evidence>
<dbReference type="RefSeq" id="WP_123632223.1">
    <property type="nucleotide sequence ID" value="NZ_AYKH01000043.1"/>
</dbReference>
<evidence type="ECO:0000256" key="6">
    <source>
        <dbReference type="ARBA" id="ARBA00023014"/>
    </source>
</evidence>
<dbReference type="PANTHER" id="PTHR47354:SF1">
    <property type="entry name" value="CARNITINE MONOOXYGENASE REDUCTASE SUBUNIT"/>
    <property type="match status" value="1"/>
</dbReference>
<evidence type="ECO:0000256" key="1">
    <source>
        <dbReference type="ARBA" id="ARBA00022630"/>
    </source>
</evidence>
<gene>
    <name evidence="9" type="ORF">SAOR_15465</name>
</gene>
<dbReference type="Pfam" id="PF00111">
    <property type="entry name" value="Fer2"/>
    <property type="match status" value="1"/>
</dbReference>
<dbReference type="GO" id="GO:0046872">
    <property type="term" value="F:metal ion binding"/>
    <property type="evidence" value="ECO:0007669"/>
    <property type="project" value="UniProtKB-KW"/>
</dbReference>
<dbReference type="SUPFAM" id="SSF54292">
    <property type="entry name" value="2Fe-2S ferredoxin-like"/>
    <property type="match status" value="1"/>
</dbReference>
<comment type="caution">
    <text evidence="9">The sequence shown here is derived from an EMBL/GenBank/DDBJ whole genome shotgun (WGS) entry which is preliminary data.</text>
</comment>
<proteinExistence type="predicted"/>
<dbReference type="InterPro" id="IPR054582">
    <property type="entry name" value="DmmA-like_N"/>
</dbReference>
<reference evidence="9 10" key="1">
    <citation type="submission" date="2013-10" db="EMBL/GenBank/DDBJ databases">
        <title>Salinisphaera orenii MK-B5 Genome Sequencing.</title>
        <authorList>
            <person name="Lai Q."/>
            <person name="Li C."/>
            <person name="Shao Z."/>
        </authorList>
    </citation>
    <scope>NUCLEOTIDE SEQUENCE [LARGE SCALE GENOMIC DNA]</scope>
    <source>
        <strain evidence="9 10">MK-B5</strain>
    </source>
</reference>
<dbReference type="CDD" id="cd06185">
    <property type="entry name" value="PDR_like"/>
    <property type="match status" value="1"/>
</dbReference>
<keyword evidence="5" id="KW-0408">Iron</keyword>
<dbReference type="Gene3D" id="3.10.20.30">
    <property type="match status" value="1"/>
</dbReference>